<dbReference type="EMBL" id="CP110226">
    <property type="protein sequence ID" value="UZD23862.1"/>
    <property type="molecule type" value="Genomic_DNA"/>
</dbReference>
<dbReference type="Gene3D" id="3.20.20.80">
    <property type="entry name" value="Glycosidases"/>
    <property type="match status" value="1"/>
</dbReference>
<dbReference type="SUPFAM" id="SSF51445">
    <property type="entry name" value="(Trans)glycosidases"/>
    <property type="match status" value="1"/>
</dbReference>
<evidence type="ECO:0000313" key="2">
    <source>
        <dbReference type="EMBL" id="UZD23862.1"/>
    </source>
</evidence>
<proteinExistence type="predicted"/>
<accession>A0ABY6MJ92</accession>
<gene>
    <name evidence="2" type="ORF">OM944_05060</name>
</gene>
<organism evidence="2 3">
    <name type="scientific">Algoriphagus halophytocola</name>
    <dbReference type="NCBI Taxonomy" id="2991499"/>
    <lineage>
        <taxon>Bacteria</taxon>
        <taxon>Pseudomonadati</taxon>
        <taxon>Bacteroidota</taxon>
        <taxon>Cytophagia</taxon>
        <taxon>Cytophagales</taxon>
        <taxon>Cyclobacteriaceae</taxon>
        <taxon>Algoriphagus</taxon>
    </lineage>
</organism>
<dbReference type="PANTHER" id="PTHR43576">
    <property type="entry name" value="ALPHA-L-ARABINOFURANOSIDASE C-RELATED"/>
    <property type="match status" value="1"/>
</dbReference>
<protein>
    <recommendedName>
        <fullName evidence="1">Alpha-L-arabinofuranosidase 1 catalytic domain-containing protein</fullName>
    </recommendedName>
</protein>
<evidence type="ECO:0000313" key="3">
    <source>
        <dbReference type="Proteomes" id="UP001163156"/>
    </source>
</evidence>
<keyword evidence="3" id="KW-1185">Reference proteome</keyword>
<name>A0ABY6MJ92_9BACT</name>
<dbReference type="InterPro" id="IPR055235">
    <property type="entry name" value="ASD1_cat"/>
</dbReference>
<reference evidence="2" key="1">
    <citation type="submission" date="2022-10" db="EMBL/GenBank/DDBJ databases">
        <title>Algoriphagus sp. a novel bacteria isolate from halophytes salicornia europaea.</title>
        <authorList>
            <person name="Peng Y."/>
            <person name="Jiang L."/>
            <person name="Lee J."/>
        </authorList>
    </citation>
    <scope>NUCLEOTIDE SEQUENCE</scope>
    <source>
        <strain evidence="2">TR-M5</strain>
    </source>
</reference>
<dbReference type="InterPro" id="IPR017853">
    <property type="entry name" value="GH"/>
</dbReference>
<sequence>MIVNYILYIIVSVVFLNKVNEQEEMEITATLKTEKISTPIYGFNGEFSRGPSLNTKSYFDSISSLKFRAIRYPGGGISSFWDWEKNKGVISTNNLKTPNHYLTMNSDIQGLNELLKLVNKTNCKVIFTLNMVTKDLDNQINLLKKAHEIGINISYIELGNEHNLKNNPGRLIMKTSSNYANICEKWIKRIKQEFPDSNIAMVGGNHQYSQDVINWNSIMTNIINQPEALAFHFYPSPNSALIDDEINFEKLHQSLNRQINNQGLLDIDPSLKIWITEYNIYWASKKYEEYLKDKELPNDRMFTWSQSLATCLMTIQLSLLPNTEVILNHSLANWIGFAAINNKTFEKTPNGIGMEIINKVSNQRDYFKKVIFNTKESTIEDFNLLGLKFLNNNNLMSKIILLNLTSENRFINIEKIINSKKYIVEHYKNGNSKTINGVEDISKTKLTIENKNTINIPPLSITIISEK</sequence>
<dbReference type="Proteomes" id="UP001163156">
    <property type="component" value="Chromosome"/>
</dbReference>
<dbReference type="Pfam" id="PF22848">
    <property type="entry name" value="ASD1_dom"/>
    <property type="match status" value="1"/>
</dbReference>
<evidence type="ECO:0000259" key="1">
    <source>
        <dbReference type="Pfam" id="PF22848"/>
    </source>
</evidence>
<feature type="domain" description="Alpha-L-arabinofuranosidase 1 catalytic" evidence="1">
    <location>
        <begin position="62"/>
        <end position="140"/>
    </location>
</feature>
<dbReference type="RefSeq" id="WP_264810547.1">
    <property type="nucleotide sequence ID" value="NZ_CP110226.1"/>
</dbReference>